<dbReference type="Proteomes" id="UP000000268">
    <property type="component" value="Chromosome"/>
</dbReference>
<reference evidence="1 2" key="1">
    <citation type="journal article" date="2008" name="Proc. Natl. Acad. Sci. U.S.A.">
        <title>Niche adaptation and genome expansion in the chlorophyll d-producing cyanobacterium Acaryochloris marina.</title>
        <authorList>
            <person name="Swingley W.D."/>
            <person name="Chen M."/>
            <person name="Cheung P.C."/>
            <person name="Conrad A.L."/>
            <person name="Dejesa L.C."/>
            <person name="Hao J."/>
            <person name="Honchak B.M."/>
            <person name="Karbach L.E."/>
            <person name="Kurdoglu A."/>
            <person name="Lahiri S."/>
            <person name="Mastrian S.D."/>
            <person name="Miyashita H."/>
            <person name="Page L."/>
            <person name="Ramakrishna P."/>
            <person name="Satoh S."/>
            <person name="Sattley W.M."/>
            <person name="Shimada Y."/>
            <person name="Taylor H.L."/>
            <person name="Tomo T."/>
            <person name="Tsuchiya T."/>
            <person name="Wang Z.T."/>
            <person name="Raymond J."/>
            <person name="Mimuro M."/>
            <person name="Blankenship R.E."/>
            <person name="Touchman J.W."/>
        </authorList>
    </citation>
    <scope>NUCLEOTIDE SEQUENCE [LARGE SCALE GENOMIC DNA]</scope>
    <source>
        <strain evidence="2">MBIC 11017</strain>
    </source>
</reference>
<evidence type="ECO:0000313" key="2">
    <source>
        <dbReference type="Proteomes" id="UP000000268"/>
    </source>
</evidence>
<dbReference type="EMBL" id="CP000828">
    <property type="protein sequence ID" value="ABW30290.1"/>
    <property type="molecule type" value="Genomic_DNA"/>
</dbReference>
<name>B0CAT9_ACAM1</name>
<protein>
    <submittedName>
        <fullName evidence="1">Uncharacterized protein</fullName>
    </submittedName>
</protein>
<dbReference type="KEGG" id="amr:AM1_5332"/>
<evidence type="ECO:0000313" key="1">
    <source>
        <dbReference type="EMBL" id="ABW30290.1"/>
    </source>
</evidence>
<dbReference type="AlphaFoldDB" id="B0CAT9"/>
<gene>
    <name evidence="1" type="ordered locus">AM1_5332</name>
</gene>
<sequence length="41" mass="4707">MLIEAINPLLLLATKNFLIFQYNLPPRTYDSAAGQLRILME</sequence>
<proteinExistence type="predicted"/>
<accession>B0CAT9</accession>
<organism evidence="1 2">
    <name type="scientific">Acaryochloris marina (strain MBIC 11017)</name>
    <dbReference type="NCBI Taxonomy" id="329726"/>
    <lineage>
        <taxon>Bacteria</taxon>
        <taxon>Bacillati</taxon>
        <taxon>Cyanobacteriota</taxon>
        <taxon>Cyanophyceae</taxon>
        <taxon>Acaryochloridales</taxon>
        <taxon>Acaryochloridaceae</taxon>
        <taxon>Acaryochloris</taxon>
    </lineage>
</organism>
<dbReference type="HOGENOM" id="CLU_3264075_0_0_3"/>
<keyword evidence="2" id="KW-1185">Reference proteome</keyword>